<evidence type="ECO:0000256" key="7">
    <source>
        <dbReference type="ARBA" id="ARBA00049810"/>
    </source>
</evidence>
<dbReference type="EMBL" id="CAKMNS010000089">
    <property type="protein sequence ID" value="CAH1276735.1"/>
    <property type="molecule type" value="Genomic_DNA"/>
</dbReference>
<feature type="binding site" evidence="8">
    <location>
        <position position="61"/>
    </location>
    <ligand>
        <name>Mg(2+)</name>
        <dbReference type="ChEBI" id="CHEBI:18420"/>
        <label>1</label>
    </ligand>
</feature>
<dbReference type="PANTHER" id="PTHR16222:SF26">
    <property type="entry name" value="ADP-RIBOSYLHYDROLASE ARH1"/>
    <property type="match status" value="1"/>
</dbReference>
<evidence type="ECO:0000256" key="8">
    <source>
        <dbReference type="PIRSR" id="PIRSR605502-1"/>
    </source>
</evidence>
<keyword evidence="8" id="KW-0479">Metal-binding</keyword>
<dbReference type="InterPro" id="IPR036705">
    <property type="entry name" value="Ribosyl_crysJ1_sf"/>
</dbReference>
<dbReference type="Pfam" id="PF03747">
    <property type="entry name" value="ADP_ribosyl_GH"/>
    <property type="match status" value="1"/>
</dbReference>
<dbReference type="GO" id="GO:0046872">
    <property type="term" value="F:metal ion binding"/>
    <property type="evidence" value="ECO:0007669"/>
    <property type="project" value="UniProtKB-KW"/>
</dbReference>
<evidence type="ECO:0000256" key="4">
    <source>
        <dbReference type="ARBA" id="ARBA00049725"/>
    </source>
</evidence>
<comment type="cofactor">
    <cofactor evidence="8">
        <name>Mg(2+)</name>
        <dbReference type="ChEBI" id="CHEBI:18420"/>
    </cofactor>
    <text evidence="8">Binds 2 magnesium ions per subunit.</text>
</comment>
<proteinExistence type="inferred from homology"/>
<dbReference type="InterPro" id="IPR050792">
    <property type="entry name" value="ADP-ribosylglycohydrolase"/>
</dbReference>
<dbReference type="AlphaFoldDB" id="A0A8S4MM74"/>
<dbReference type="PANTHER" id="PTHR16222">
    <property type="entry name" value="ADP-RIBOSYLGLYCOHYDROLASE"/>
    <property type="match status" value="1"/>
</dbReference>
<dbReference type="InterPro" id="IPR005502">
    <property type="entry name" value="Ribosyl_crysJ1"/>
</dbReference>
<name>A0A8S4MM74_BRALA</name>
<comment type="function">
    <text evidence="3">Specifically acts as an arginine mono-ADP-ribosylhydrolase by mediating the removal of mono-ADP-ribose attached to arginine residues on proteins.</text>
</comment>
<evidence type="ECO:0000256" key="5">
    <source>
        <dbReference type="ARBA" id="ARBA00049773"/>
    </source>
</evidence>
<keyword evidence="2" id="KW-0378">Hydrolase</keyword>
<gene>
    <name evidence="9" type="primary">ADPRH</name>
    <name evidence="9" type="ORF">BLAG_LOCUS25811</name>
</gene>
<dbReference type="Gene3D" id="1.10.4080.10">
    <property type="entry name" value="ADP-ribosylation/Crystallin J1"/>
    <property type="match status" value="1"/>
</dbReference>
<protein>
    <recommendedName>
        <fullName evidence="5">ADP-ribosylhydrolase ARH1</fullName>
        <ecNumber evidence="4">3.2.2.19</ecNumber>
    </recommendedName>
    <alternativeName>
        <fullName evidence="6">ADP-ribose-L-arginine cleaving enzyme</fullName>
    </alternativeName>
    <alternativeName>
        <fullName evidence="7">[Protein ADP-ribosylarginine] hydrolase</fullName>
    </alternativeName>
</protein>
<sequence length="74" mass="8082">MEPVTVDHYRSAMVLSGVGDALGYKNGDWEFCHSGPAILKELDKMGGLDKVKVKCPDWMVSDDTVMHLATAEGK</sequence>
<evidence type="ECO:0000256" key="3">
    <source>
        <dbReference type="ARBA" id="ARBA00049582"/>
    </source>
</evidence>
<dbReference type="OrthoDB" id="5984205at2759"/>
<dbReference type="GO" id="GO:0003875">
    <property type="term" value="F:ADP-ribosylarginine hydrolase activity"/>
    <property type="evidence" value="ECO:0007669"/>
    <property type="project" value="UniProtKB-EC"/>
</dbReference>
<organism evidence="9 10">
    <name type="scientific">Branchiostoma lanceolatum</name>
    <name type="common">Common lancelet</name>
    <name type="synonym">Amphioxus lanceolatum</name>
    <dbReference type="NCBI Taxonomy" id="7740"/>
    <lineage>
        <taxon>Eukaryota</taxon>
        <taxon>Metazoa</taxon>
        <taxon>Chordata</taxon>
        <taxon>Cephalochordata</taxon>
        <taxon>Leptocardii</taxon>
        <taxon>Amphioxiformes</taxon>
        <taxon>Branchiostomatidae</taxon>
        <taxon>Branchiostoma</taxon>
    </lineage>
</organism>
<dbReference type="SUPFAM" id="SSF101478">
    <property type="entry name" value="ADP-ribosylglycohydrolase"/>
    <property type="match status" value="1"/>
</dbReference>
<comment type="similarity">
    <text evidence="1">Belongs to the ADP-ribosylglycohydrolase family.</text>
</comment>
<accession>A0A8S4MM74</accession>
<reference evidence="9" key="1">
    <citation type="submission" date="2022-01" db="EMBL/GenBank/DDBJ databases">
        <authorList>
            <person name="Braso-Vives M."/>
        </authorList>
    </citation>
    <scope>NUCLEOTIDE SEQUENCE</scope>
</reference>
<evidence type="ECO:0000313" key="10">
    <source>
        <dbReference type="Proteomes" id="UP000838412"/>
    </source>
</evidence>
<feature type="binding site" evidence="8">
    <location>
        <position position="63"/>
    </location>
    <ligand>
        <name>Mg(2+)</name>
        <dbReference type="ChEBI" id="CHEBI:18420"/>
        <label>1</label>
    </ligand>
</feature>
<comment type="caution">
    <text evidence="9">The sequence shown here is derived from an EMBL/GenBank/DDBJ whole genome shotgun (WGS) entry which is preliminary data.</text>
</comment>
<dbReference type="EC" id="3.2.2.19" evidence="4"/>
<dbReference type="Proteomes" id="UP000838412">
    <property type="component" value="Unassembled WGS sequence"/>
</dbReference>
<evidence type="ECO:0000256" key="2">
    <source>
        <dbReference type="ARBA" id="ARBA00022801"/>
    </source>
</evidence>
<evidence type="ECO:0000256" key="1">
    <source>
        <dbReference type="ARBA" id="ARBA00010702"/>
    </source>
</evidence>
<keyword evidence="10" id="KW-1185">Reference proteome</keyword>
<keyword evidence="8" id="KW-0460">Magnesium</keyword>
<evidence type="ECO:0000256" key="6">
    <source>
        <dbReference type="ARBA" id="ARBA00049798"/>
    </source>
</evidence>
<feature type="binding site" evidence="8">
    <location>
        <position position="62"/>
    </location>
    <ligand>
        <name>Mg(2+)</name>
        <dbReference type="ChEBI" id="CHEBI:18420"/>
        <label>1</label>
    </ligand>
</feature>
<evidence type="ECO:0000313" key="9">
    <source>
        <dbReference type="EMBL" id="CAH1276735.1"/>
    </source>
</evidence>